<organism evidence="2 3">
    <name type="scientific">Pseudonocardia xishanensis</name>
    <dbReference type="NCBI Taxonomy" id="630995"/>
    <lineage>
        <taxon>Bacteria</taxon>
        <taxon>Bacillati</taxon>
        <taxon>Actinomycetota</taxon>
        <taxon>Actinomycetes</taxon>
        <taxon>Pseudonocardiales</taxon>
        <taxon>Pseudonocardiaceae</taxon>
        <taxon>Pseudonocardia</taxon>
    </lineage>
</organism>
<dbReference type="PANTHER" id="PTHR43422">
    <property type="entry name" value="THIAMINE THIAZOLE SYNTHASE"/>
    <property type="match status" value="1"/>
</dbReference>
<feature type="domain" description="FAD-binding" evidence="1">
    <location>
        <begin position="141"/>
        <end position="364"/>
    </location>
</feature>
<sequence length="474" mass="51832">MSTSSAQQETPRERSGRAIVIGGSMAGSLAAAALSRHFAEVTVLDRDAFPEKPDHRKGVPHGHHFHALLAGGREAIDSLLPDFSRRAVEDGAHTLSVTADVRYRQRCGWMPRFPGALEVVMASRPFIEWTVRELAGQIDGIHYRPRTSVLGLRLADGRVTGVSVKDEQSGAESDLDADLVVDASGRNSKASSWLRELGYPSPSETTVNAHWGYSSVFVRVPKGWDPGFRAMYTPPLGEGAPEGGARTRGCAMWVQEGEDRWIFTVQGAAGDYPPRDEAGLRAYVATIGVAEVDAAVAEFEFISPVQVWRDTTNRLRDYANLAMRPENFVLLGDSVAAFNPVYGQGMTMAAISAVTLDRELQNVPSTRPDALAGLAERFQKSLDGSIQFCWSTSTGQDYRVPGVELMVDGQAQPSPAGEAEFSDRLLAFVSRDRETYEKFMETTQLIRSPEWLAGDEVVSAIQADWDELGKLVLR</sequence>
<evidence type="ECO:0000313" key="2">
    <source>
        <dbReference type="EMBL" id="GAA4554483.1"/>
    </source>
</evidence>
<dbReference type="InterPro" id="IPR036188">
    <property type="entry name" value="FAD/NAD-bd_sf"/>
</dbReference>
<dbReference type="EMBL" id="BAABGT010000083">
    <property type="protein sequence ID" value="GAA4554483.1"/>
    <property type="molecule type" value="Genomic_DNA"/>
</dbReference>
<dbReference type="Pfam" id="PF01494">
    <property type="entry name" value="FAD_binding_3"/>
    <property type="match status" value="1"/>
</dbReference>
<accession>A0ABP8RZ17</accession>
<dbReference type="Proteomes" id="UP001501598">
    <property type="component" value="Unassembled WGS sequence"/>
</dbReference>
<dbReference type="InterPro" id="IPR002938">
    <property type="entry name" value="FAD-bd"/>
</dbReference>
<gene>
    <name evidence="2" type="ORF">GCM10023175_52490</name>
</gene>
<name>A0ABP8RZ17_9PSEU</name>
<comment type="caution">
    <text evidence="2">The sequence shown here is derived from an EMBL/GenBank/DDBJ whole genome shotgun (WGS) entry which is preliminary data.</text>
</comment>
<dbReference type="SUPFAM" id="SSF51905">
    <property type="entry name" value="FAD/NAD(P)-binding domain"/>
    <property type="match status" value="1"/>
</dbReference>
<reference evidence="3" key="1">
    <citation type="journal article" date="2019" name="Int. J. Syst. Evol. Microbiol.">
        <title>The Global Catalogue of Microorganisms (GCM) 10K type strain sequencing project: providing services to taxonomists for standard genome sequencing and annotation.</title>
        <authorList>
            <consortium name="The Broad Institute Genomics Platform"/>
            <consortium name="The Broad Institute Genome Sequencing Center for Infectious Disease"/>
            <person name="Wu L."/>
            <person name="Ma J."/>
        </authorList>
    </citation>
    <scope>NUCLEOTIDE SEQUENCE [LARGE SCALE GENOMIC DNA]</scope>
    <source>
        <strain evidence="3">JCM 17906</strain>
    </source>
</reference>
<dbReference type="Gene3D" id="3.50.50.60">
    <property type="entry name" value="FAD/NAD(P)-binding domain"/>
    <property type="match status" value="1"/>
</dbReference>
<protein>
    <recommendedName>
        <fullName evidence="1">FAD-binding domain-containing protein</fullName>
    </recommendedName>
</protein>
<dbReference type="RefSeq" id="WP_345424093.1">
    <property type="nucleotide sequence ID" value="NZ_BAABGT010000083.1"/>
</dbReference>
<dbReference type="PANTHER" id="PTHR43422:SF3">
    <property type="entry name" value="THIAMINE THIAZOLE SYNTHASE"/>
    <property type="match status" value="1"/>
</dbReference>
<proteinExistence type="predicted"/>
<evidence type="ECO:0000313" key="3">
    <source>
        <dbReference type="Proteomes" id="UP001501598"/>
    </source>
</evidence>
<evidence type="ECO:0000259" key="1">
    <source>
        <dbReference type="Pfam" id="PF01494"/>
    </source>
</evidence>
<keyword evidence="3" id="KW-1185">Reference proteome</keyword>